<protein>
    <recommendedName>
        <fullName evidence="3">Transposase</fullName>
    </recommendedName>
</protein>
<name>A0ABQ2MYB4_9MICO</name>
<proteinExistence type="predicted"/>
<dbReference type="EMBL" id="BMMQ01000001">
    <property type="protein sequence ID" value="GGO59930.1"/>
    <property type="molecule type" value="Genomic_DNA"/>
</dbReference>
<evidence type="ECO:0000313" key="2">
    <source>
        <dbReference type="Proteomes" id="UP000638043"/>
    </source>
</evidence>
<evidence type="ECO:0000313" key="1">
    <source>
        <dbReference type="EMBL" id="GGO59930.1"/>
    </source>
</evidence>
<reference evidence="2" key="1">
    <citation type="journal article" date="2019" name="Int. J. Syst. Evol. Microbiol.">
        <title>The Global Catalogue of Microorganisms (GCM) 10K type strain sequencing project: providing services to taxonomists for standard genome sequencing and annotation.</title>
        <authorList>
            <consortium name="The Broad Institute Genomics Platform"/>
            <consortium name="The Broad Institute Genome Sequencing Center for Infectious Disease"/>
            <person name="Wu L."/>
            <person name="Ma J."/>
        </authorList>
    </citation>
    <scope>NUCLEOTIDE SEQUENCE [LARGE SCALE GENOMIC DNA]</scope>
    <source>
        <strain evidence="2">CGMCC 4.7181</strain>
    </source>
</reference>
<comment type="caution">
    <text evidence="1">The sequence shown here is derived from an EMBL/GenBank/DDBJ whole genome shotgun (WGS) entry which is preliminary data.</text>
</comment>
<dbReference type="Proteomes" id="UP000638043">
    <property type="component" value="Unassembled WGS sequence"/>
</dbReference>
<accession>A0ABQ2MYB4</accession>
<evidence type="ECO:0008006" key="3">
    <source>
        <dbReference type="Google" id="ProtNLM"/>
    </source>
</evidence>
<sequence length="112" mass="12110">MISGARASVITVTINEADDSTAVRANLHRTRLALERAHSPKIGTRGALGRYLGCSPREARPPRAPYRYLSTSVDREGYGNNLARADLHAKSLTTLAVAVAHLKGRPAVWSAY</sequence>
<organism evidence="1 2">
    <name type="scientific">Microbacterium nanhaiense</name>
    <dbReference type="NCBI Taxonomy" id="1301026"/>
    <lineage>
        <taxon>Bacteria</taxon>
        <taxon>Bacillati</taxon>
        <taxon>Actinomycetota</taxon>
        <taxon>Actinomycetes</taxon>
        <taxon>Micrococcales</taxon>
        <taxon>Microbacteriaceae</taxon>
        <taxon>Microbacterium</taxon>
    </lineage>
</organism>
<keyword evidence="2" id="KW-1185">Reference proteome</keyword>
<gene>
    <name evidence="1" type="ORF">GCM10010910_04080</name>
</gene>